<keyword evidence="4 5" id="KW-0472">Membrane</keyword>
<dbReference type="InterPro" id="IPR057366">
    <property type="entry name" value="TRPM-like"/>
</dbReference>
<reference evidence="7 8" key="2">
    <citation type="submission" date="2018-11" db="EMBL/GenBank/DDBJ databases">
        <authorList>
            <consortium name="Pathogen Informatics"/>
        </authorList>
    </citation>
    <scope>NUCLEOTIDE SEQUENCE [LARGE SCALE GENOMIC DNA]</scope>
</reference>
<dbReference type="PANTHER" id="PTHR13800:SF12">
    <property type="entry name" value="TRANSIENT RECEPTOR POTENTIAL CATION CHANNEL SUBFAMILY M MEMBER-LIKE 2"/>
    <property type="match status" value="1"/>
</dbReference>
<evidence type="ECO:0000313" key="7">
    <source>
        <dbReference type="EMBL" id="VDO08320.1"/>
    </source>
</evidence>
<accession>A0A158QIZ5</accession>
<evidence type="ECO:0000259" key="6">
    <source>
        <dbReference type="Pfam" id="PF25508"/>
    </source>
</evidence>
<reference evidence="9" key="1">
    <citation type="submission" date="2016-04" db="UniProtKB">
        <authorList>
            <consortium name="WormBaseParasite"/>
        </authorList>
    </citation>
    <scope>IDENTIFICATION</scope>
</reference>
<dbReference type="STRING" id="102285.A0A158QIZ5"/>
<dbReference type="PANTHER" id="PTHR13800">
    <property type="entry name" value="TRANSIENT RECEPTOR POTENTIAL CATION CHANNEL, SUBFAMILY M, MEMBER 6"/>
    <property type="match status" value="1"/>
</dbReference>
<organism evidence="9">
    <name type="scientific">Rodentolepis nana</name>
    <name type="common">Dwarf tapeworm</name>
    <name type="synonym">Hymenolepis nana</name>
    <dbReference type="NCBI Taxonomy" id="102285"/>
    <lineage>
        <taxon>Eukaryota</taxon>
        <taxon>Metazoa</taxon>
        <taxon>Spiralia</taxon>
        <taxon>Lophotrochozoa</taxon>
        <taxon>Platyhelminthes</taxon>
        <taxon>Cestoda</taxon>
        <taxon>Eucestoda</taxon>
        <taxon>Cyclophyllidea</taxon>
        <taxon>Hymenolepididae</taxon>
        <taxon>Rodentolepis</taxon>
    </lineage>
</organism>
<evidence type="ECO:0000256" key="1">
    <source>
        <dbReference type="ARBA" id="ARBA00004141"/>
    </source>
</evidence>
<name>A0A158QIZ5_RODNA</name>
<evidence type="ECO:0000313" key="9">
    <source>
        <dbReference type="WBParaSite" id="HNAJ_0001060001-mRNA-1"/>
    </source>
</evidence>
<evidence type="ECO:0000256" key="4">
    <source>
        <dbReference type="ARBA" id="ARBA00023136"/>
    </source>
</evidence>
<comment type="subcellular location">
    <subcellularLocation>
        <location evidence="1">Membrane</location>
        <topology evidence="1">Multi-pass membrane protein</topology>
    </subcellularLocation>
</comment>
<evidence type="ECO:0000256" key="2">
    <source>
        <dbReference type="ARBA" id="ARBA00022692"/>
    </source>
</evidence>
<feature type="domain" description="TRPM-like" evidence="6">
    <location>
        <begin position="41"/>
        <end position="223"/>
    </location>
</feature>
<evidence type="ECO:0000256" key="3">
    <source>
        <dbReference type="ARBA" id="ARBA00022989"/>
    </source>
</evidence>
<feature type="transmembrane region" description="Helical" evidence="5">
    <location>
        <begin position="118"/>
        <end position="140"/>
    </location>
</feature>
<dbReference type="AlphaFoldDB" id="A0A158QIZ5"/>
<keyword evidence="8" id="KW-1185">Reference proteome</keyword>
<feature type="transmembrane region" description="Helical" evidence="5">
    <location>
        <begin position="263"/>
        <end position="283"/>
    </location>
</feature>
<dbReference type="Proteomes" id="UP000278807">
    <property type="component" value="Unassembled WGS sequence"/>
</dbReference>
<gene>
    <name evidence="7" type="ORF">HNAJ_LOCUS10595</name>
</gene>
<evidence type="ECO:0000256" key="5">
    <source>
        <dbReference type="SAM" id="Phobius"/>
    </source>
</evidence>
<keyword evidence="3 5" id="KW-1133">Transmembrane helix</keyword>
<proteinExistence type="predicted"/>
<keyword evidence="2 5" id="KW-0812">Transmembrane</keyword>
<dbReference type="OrthoDB" id="6240031at2759"/>
<dbReference type="GO" id="GO:0005886">
    <property type="term" value="C:plasma membrane"/>
    <property type="evidence" value="ECO:0007669"/>
    <property type="project" value="TreeGrafter"/>
</dbReference>
<dbReference type="WBParaSite" id="HNAJ_0001060001-mRNA-1">
    <property type="protein sequence ID" value="HNAJ_0001060001-mRNA-1"/>
    <property type="gene ID" value="HNAJ_0001060001"/>
</dbReference>
<sequence length="300" mass="34968">MYELADLGTIEELFTAEAHRNTVGGRSLRHFFTYYNQRLPTTITVEFVDQTLKKMMGRKYLTSVTKVNNRRTRCIIRKVKESISCQAEDTDDLSFPHEKGNYLQYLYLWALASKRYEIARYLLMMLTDITVAALFGASFLRRKARTLRSPSDIEELQHYSLSLYICHLYCRVFEDIALSIVKQCYGNNVKSTMQLLIMERRTFNQVSCFVMAAEGDCKHFMEHQACQEYLDRIWAHTLILRTASWKSRLPVPLLLSRIGEFRIYFVVLLKIINSLMVCSGLLVNGTVRSNVRLLKTIGRH</sequence>
<dbReference type="GO" id="GO:0099604">
    <property type="term" value="F:ligand-gated calcium channel activity"/>
    <property type="evidence" value="ECO:0007669"/>
    <property type="project" value="TreeGrafter"/>
</dbReference>
<protein>
    <submittedName>
        <fullName evidence="9">ORC4_C domain-containing protein</fullName>
    </submittedName>
</protein>
<evidence type="ECO:0000313" key="8">
    <source>
        <dbReference type="Proteomes" id="UP000278807"/>
    </source>
</evidence>
<dbReference type="EMBL" id="UZAE01013119">
    <property type="protein sequence ID" value="VDO08320.1"/>
    <property type="molecule type" value="Genomic_DNA"/>
</dbReference>
<dbReference type="Pfam" id="PF25508">
    <property type="entry name" value="TRPM2"/>
    <property type="match status" value="1"/>
</dbReference>
<dbReference type="InterPro" id="IPR050927">
    <property type="entry name" value="TRPM"/>
</dbReference>